<dbReference type="SUPFAM" id="SSF49464">
    <property type="entry name" value="Carboxypeptidase regulatory domain-like"/>
    <property type="match status" value="1"/>
</dbReference>
<keyword evidence="1" id="KW-0472">Membrane</keyword>
<dbReference type="EMBL" id="UPXZ01000013">
    <property type="protein sequence ID" value="VBB43661.1"/>
    <property type="molecule type" value="Genomic_DNA"/>
</dbReference>
<proteinExistence type="predicted"/>
<keyword evidence="1" id="KW-1133">Transmembrane helix</keyword>
<evidence type="ECO:0008006" key="3">
    <source>
        <dbReference type="Google" id="ProtNLM"/>
    </source>
</evidence>
<dbReference type="AlphaFoldDB" id="A0A653A6J7"/>
<accession>A0A653A6J7</accession>
<organism evidence="2">
    <name type="scientific">uncultured Paludibacter sp</name>
    <dbReference type="NCBI Taxonomy" id="497635"/>
    <lineage>
        <taxon>Bacteria</taxon>
        <taxon>Pseudomonadati</taxon>
        <taxon>Bacteroidota</taxon>
        <taxon>Bacteroidia</taxon>
        <taxon>Bacteroidales</taxon>
        <taxon>Paludibacteraceae</taxon>
        <taxon>Paludibacter</taxon>
        <taxon>environmental samples</taxon>
    </lineage>
</organism>
<name>A0A653A6J7_9BACT</name>
<evidence type="ECO:0000313" key="2">
    <source>
        <dbReference type="EMBL" id="VBB43661.1"/>
    </source>
</evidence>
<evidence type="ECO:0000256" key="1">
    <source>
        <dbReference type="SAM" id="Phobius"/>
    </source>
</evidence>
<keyword evidence="1" id="KW-0812">Transmembrane</keyword>
<reference evidence="2" key="1">
    <citation type="submission" date="2018-07" db="EMBL/GenBank/DDBJ databases">
        <authorList>
            <consortium name="Genoscope - CEA"/>
            <person name="William W."/>
        </authorList>
    </citation>
    <scope>NUCLEOTIDE SEQUENCE</scope>
    <source>
        <strain evidence="2">IK1</strain>
    </source>
</reference>
<dbReference type="InterPro" id="IPR008969">
    <property type="entry name" value="CarboxyPept-like_regulatory"/>
</dbReference>
<sequence length="321" mass="37926">MKNRKTGYNRRLAQWRVTWLIEHSTSHHLLWCIDSFMLRNPPLRQAPKRWQPYKEHKQKMKKLIISILTILFLSLNLNGQTRTITGRVITEDLEPIPMLDIRNLNTIIGKTDIDGRFKIVVPENIDKLLFTCVGMEPAEIKLKKDCDTIQLIMMYFAHYDFMSSGKIDKLRKKRFDKLSTIYSDAIKKGLFEKNDICYDRDFEAHKPDLDSISKKLKEKRKANENNFKDLRIGDIVKIPFGIDKSENRISAQYSPCLDCTEKDYDYVIKGEIIKKHTKNLTLEIKITEMPHYDYLNYNGQILKIGSDFKYKMKFFEVITEK</sequence>
<protein>
    <recommendedName>
        <fullName evidence="3">Carboxypeptidase-like regulatory domain-containing protein</fullName>
    </recommendedName>
</protein>
<feature type="transmembrane region" description="Helical" evidence="1">
    <location>
        <begin position="63"/>
        <end position="79"/>
    </location>
</feature>
<gene>
    <name evidence="2" type="ORF">TRIP_D200010</name>
</gene>